<dbReference type="InterPro" id="IPR005474">
    <property type="entry name" value="Transketolase_N"/>
</dbReference>
<evidence type="ECO:0000256" key="2">
    <source>
        <dbReference type="ARBA" id="ARBA00001946"/>
    </source>
</evidence>
<dbReference type="InterPro" id="IPR020826">
    <property type="entry name" value="Transketolase_BS"/>
</dbReference>
<protein>
    <recommendedName>
        <fullName evidence="9">Transketolase-like pyrimidine-binding domain-containing protein</fullName>
    </recommendedName>
</protein>
<comment type="similarity">
    <text evidence="4">Belongs to the transketolase family.</text>
</comment>
<dbReference type="PANTHER" id="PTHR43522:SF6">
    <property type="entry name" value="TRANSKETOLASE-LIKE PYRIMIDINE-BINDING DOMAIN-CONTAINING PROTEIN-RELATED"/>
    <property type="match status" value="1"/>
</dbReference>
<evidence type="ECO:0000256" key="5">
    <source>
        <dbReference type="ARBA" id="ARBA00022679"/>
    </source>
</evidence>
<proteinExistence type="inferred from homology"/>
<comment type="cofactor">
    <cofactor evidence="1">
        <name>Co(2+)</name>
        <dbReference type="ChEBI" id="CHEBI:48828"/>
    </cofactor>
</comment>
<evidence type="ECO:0000256" key="4">
    <source>
        <dbReference type="ARBA" id="ARBA00007131"/>
    </source>
</evidence>
<dbReference type="OrthoDB" id="10267175at2759"/>
<name>A0A2P7Z0Q1_9PEZI</name>
<dbReference type="InterPro" id="IPR033247">
    <property type="entry name" value="Transketolase_fam"/>
</dbReference>
<dbReference type="GO" id="GO:0005634">
    <property type="term" value="C:nucleus"/>
    <property type="evidence" value="ECO:0007669"/>
    <property type="project" value="TreeGrafter"/>
</dbReference>
<keyword evidence="11" id="KW-1185">Reference proteome</keyword>
<dbReference type="GO" id="GO:0006098">
    <property type="term" value="P:pentose-phosphate shunt"/>
    <property type="evidence" value="ECO:0007669"/>
    <property type="project" value="TreeGrafter"/>
</dbReference>
<evidence type="ECO:0000256" key="3">
    <source>
        <dbReference type="ARBA" id="ARBA00001964"/>
    </source>
</evidence>
<evidence type="ECO:0000256" key="8">
    <source>
        <dbReference type="ARBA" id="ARBA00023052"/>
    </source>
</evidence>
<feature type="domain" description="Transketolase-like pyrimidine-binding" evidence="9">
    <location>
        <begin position="390"/>
        <end position="564"/>
    </location>
</feature>
<evidence type="ECO:0000313" key="11">
    <source>
        <dbReference type="Proteomes" id="UP000243723"/>
    </source>
</evidence>
<reference evidence="10 11" key="1">
    <citation type="submission" date="2017-05" db="EMBL/GenBank/DDBJ databases">
        <title>Draft genome sequence of Elsinoe australis.</title>
        <authorList>
            <person name="Cheng Q."/>
        </authorList>
    </citation>
    <scope>NUCLEOTIDE SEQUENCE [LARGE SCALE GENOMIC DNA]</scope>
    <source>
        <strain evidence="10 11">NL1</strain>
    </source>
</reference>
<keyword evidence="7" id="KW-0460">Magnesium</keyword>
<dbReference type="InterPro" id="IPR029061">
    <property type="entry name" value="THDP-binding"/>
</dbReference>
<evidence type="ECO:0000313" key="10">
    <source>
        <dbReference type="EMBL" id="PSK41792.1"/>
    </source>
</evidence>
<dbReference type="PANTHER" id="PTHR43522">
    <property type="entry name" value="TRANSKETOLASE"/>
    <property type="match status" value="1"/>
</dbReference>
<keyword evidence="8" id="KW-0786">Thiamine pyrophosphate</keyword>
<dbReference type="AlphaFoldDB" id="A0A2P7Z0Q1"/>
<dbReference type="Proteomes" id="UP000243723">
    <property type="component" value="Unassembled WGS sequence"/>
</dbReference>
<evidence type="ECO:0000256" key="6">
    <source>
        <dbReference type="ARBA" id="ARBA00022723"/>
    </source>
</evidence>
<evidence type="ECO:0000259" key="9">
    <source>
        <dbReference type="SMART" id="SM00861"/>
    </source>
</evidence>
<keyword evidence="6" id="KW-0479">Metal-binding</keyword>
<dbReference type="Pfam" id="PF22613">
    <property type="entry name" value="Transketolase_C_1"/>
    <property type="match status" value="1"/>
</dbReference>
<dbReference type="InterPro" id="IPR009014">
    <property type="entry name" value="Transketo_C/PFOR_II"/>
</dbReference>
<evidence type="ECO:0000256" key="1">
    <source>
        <dbReference type="ARBA" id="ARBA00001941"/>
    </source>
</evidence>
<dbReference type="InterPro" id="IPR055152">
    <property type="entry name" value="Transketolase-like_C_2"/>
</dbReference>
<dbReference type="SUPFAM" id="SSF52922">
    <property type="entry name" value="TK C-terminal domain-like"/>
    <property type="match status" value="1"/>
</dbReference>
<dbReference type="Pfam" id="PF02779">
    <property type="entry name" value="Transket_pyr"/>
    <property type="match status" value="1"/>
</dbReference>
<comment type="cofactor">
    <cofactor evidence="2">
        <name>Mg(2+)</name>
        <dbReference type="ChEBI" id="CHEBI:18420"/>
    </cofactor>
</comment>
<comment type="cofactor">
    <cofactor evidence="3">
        <name>thiamine diphosphate</name>
        <dbReference type="ChEBI" id="CHEBI:58937"/>
    </cofactor>
</comment>
<comment type="caution">
    <text evidence="10">The sequence shown here is derived from an EMBL/GenBank/DDBJ whole genome shotgun (WGS) entry which is preliminary data.</text>
</comment>
<dbReference type="GO" id="GO:0004802">
    <property type="term" value="F:transketolase activity"/>
    <property type="evidence" value="ECO:0007669"/>
    <property type="project" value="TreeGrafter"/>
</dbReference>
<sequence length="711" mass="77168">MGSAKAVLKAGVNGTTMPLSNGDYVSGKADRLTDDEHAVLSLRNLLFDIIMQNGGGHGGSAIGMAAIGVALYKHIMRFNPSDPAWFDRDRFVLSNGHAAMFLYALNHLVGFDDWTMDELKGYGSAKVNGYTTKAHGHPEIEVPGVEVTTGPLGQGVANAVGLAIASKNLAARYNKTGYDIVQSRIYCMTGDGCLMEGVALETIALAGHLQLDNLVLVYDNNQVTCDGPLDWINTEDINTKMRASGWYVLDIMEGSYDVQAIVSALTHSRSVKGKPVFINIRTVIGVGTANAGTAKAHHGAFDQESIAKSKRAGGLEPDSTHKVSERALSYFRERKSHGKQLQAEWDNLLDRFGGEHPDLHQDLQSRMNSRVAQTTLDILDSLDSADMMKLATRQASGQIMEKIWAGCDALIGGGADLANSNMIYQAKTDVFLPDNYAGRYVRYGIREHAMASISNGIAAYHPGTFIPFTATFQIFYLYAAPGIRMGALSGLQAIHIATHDSFGEGQNGPTHQPVEVDSLYRAMPNLTFIRPCDAEELLGAWKYALTATTRPTMISVGRDPNGPVPNTDRKQVLRGAYVIQEDPDATLTLASCGTCLHRAVAAAEQLKASGIRARIVSAPSLDLFAEQSKEYKESVFPLDDKPVVSVEEYVATTWARYVTASVSMTGFGYSASGPSNYRRFELDADGIVKRVKSYLESLDGRSARQMGWQQL</sequence>
<gene>
    <name evidence="10" type="ORF">B9Z65_9178</name>
</gene>
<dbReference type="EMBL" id="NHZQ01000342">
    <property type="protein sequence ID" value="PSK41792.1"/>
    <property type="molecule type" value="Genomic_DNA"/>
</dbReference>
<dbReference type="SMART" id="SM00861">
    <property type="entry name" value="Transket_pyr"/>
    <property type="match status" value="1"/>
</dbReference>
<dbReference type="Pfam" id="PF00456">
    <property type="entry name" value="Transketolase_N"/>
    <property type="match status" value="1"/>
</dbReference>
<dbReference type="GO" id="GO:0005829">
    <property type="term" value="C:cytosol"/>
    <property type="evidence" value="ECO:0007669"/>
    <property type="project" value="TreeGrafter"/>
</dbReference>
<dbReference type="InterPro" id="IPR005475">
    <property type="entry name" value="Transketolase-like_Pyr-bd"/>
</dbReference>
<dbReference type="SUPFAM" id="SSF52518">
    <property type="entry name" value="Thiamin diphosphate-binding fold (THDP-binding)"/>
    <property type="match status" value="2"/>
</dbReference>
<dbReference type="Gene3D" id="3.40.50.970">
    <property type="match status" value="2"/>
</dbReference>
<accession>A0A2P7Z0Q1</accession>
<organism evidence="10 11">
    <name type="scientific">Elsinoe australis</name>
    <dbReference type="NCBI Taxonomy" id="40998"/>
    <lineage>
        <taxon>Eukaryota</taxon>
        <taxon>Fungi</taxon>
        <taxon>Dikarya</taxon>
        <taxon>Ascomycota</taxon>
        <taxon>Pezizomycotina</taxon>
        <taxon>Dothideomycetes</taxon>
        <taxon>Dothideomycetidae</taxon>
        <taxon>Myriangiales</taxon>
        <taxon>Elsinoaceae</taxon>
        <taxon>Elsinoe</taxon>
    </lineage>
</organism>
<dbReference type="CDD" id="cd07033">
    <property type="entry name" value="TPP_PYR_DXS_TK_like"/>
    <property type="match status" value="1"/>
</dbReference>
<dbReference type="PROSITE" id="PS00802">
    <property type="entry name" value="TRANSKETOLASE_2"/>
    <property type="match status" value="1"/>
</dbReference>
<dbReference type="STRING" id="40998.A0A2P7Z0Q1"/>
<evidence type="ECO:0000256" key="7">
    <source>
        <dbReference type="ARBA" id="ARBA00022842"/>
    </source>
</evidence>
<dbReference type="GO" id="GO:0046872">
    <property type="term" value="F:metal ion binding"/>
    <property type="evidence" value="ECO:0007669"/>
    <property type="project" value="UniProtKB-KW"/>
</dbReference>
<dbReference type="Gene3D" id="3.40.50.920">
    <property type="match status" value="1"/>
</dbReference>
<keyword evidence="5" id="KW-0808">Transferase</keyword>
<dbReference type="CDD" id="cd02012">
    <property type="entry name" value="TPP_TK"/>
    <property type="match status" value="1"/>
</dbReference>